<evidence type="ECO:0000313" key="1">
    <source>
        <dbReference type="EMBL" id="WSB97127.1"/>
    </source>
</evidence>
<dbReference type="EMBL" id="CP109109">
    <property type="protein sequence ID" value="WSB97127.1"/>
    <property type="molecule type" value="Genomic_DNA"/>
</dbReference>
<evidence type="ECO:0000313" key="2">
    <source>
        <dbReference type="Proteomes" id="UP001348369"/>
    </source>
</evidence>
<protein>
    <submittedName>
        <fullName evidence="1">FGGY family carbohydrate kinase</fullName>
    </submittedName>
</protein>
<keyword evidence="1" id="KW-0808">Transferase</keyword>
<keyword evidence="2" id="KW-1185">Reference proteome</keyword>
<dbReference type="Proteomes" id="UP001348369">
    <property type="component" value="Chromosome"/>
</dbReference>
<gene>
    <name evidence="1" type="ORF">OG835_08970</name>
</gene>
<name>A0ACD4ZF72_9ACTN</name>
<proteinExistence type="predicted"/>
<accession>A0ACD4ZF72</accession>
<reference evidence="1" key="1">
    <citation type="submission" date="2022-10" db="EMBL/GenBank/DDBJ databases">
        <title>The complete genomes of actinobacterial strains from the NBC collection.</title>
        <authorList>
            <person name="Joergensen T.S."/>
            <person name="Alvarez Arevalo M."/>
            <person name="Sterndorff E.B."/>
            <person name="Faurdal D."/>
            <person name="Vuksanovic O."/>
            <person name="Mourched A.-S."/>
            <person name="Charusanti P."/>
            <person name="Shaw S."/>
            <person name="Blin K."/>
            <person name="Weber T."/>
        </authorList>
    </citation>
    <scope>NUCLEOTIDE SEQUENCE</scope>
    <source>
        <strain evidence="1">NBC 01771</strain>
    </source>
</reference>
<keyword evidence="1" id="KW-0418">Kinase</keyword>
<sequence>MGVDLGTQSVRALAVTDDGRVLGRGSAPLTGHREGDRHEQLPADWWRGAADAIRQTLSALSASASASASAAPARGRARVRGVAVCGTSGTVLLTDARGVPLTPALMYDDGRAGAEARYAQETGADVWDALGLRIQPSWALAKLLWLTGAGAKSGGDTSTLQGARVCHQPDFITARLVGRPVPTDSSHALKTGYDLHTRSWPTAVHDRLGLSGLDFPDVAAPGTPLGTVCAEAAADTGLAEGTPVIAGMTDGCAAQLGSGAWEVGRWNTVLGTTLVLKGVTATPLRDPAGVLYNHRSPDGHWLPGGASSVGAGALTHAFPGADLARLDRLAADREPASVVAYPLVSRGERFPFLAPDAEALTLGRPSDDADHYAALLQGVALAERLCLAYVRFLGAPIDGPVTFTGGATRSDYWNQLRADVLGRPAALPEQADSALGMAVLAAHAVTGDDAARRMVRIRTILEPRPEAGRRFDGPFVTLVDALERRGWLPSDTATYAREHG</sequence>
<organism evidence="1 2">
    <name type="scientific">Streptomyces scopuliridis</name>
    <dbReference type="NCBI Taxonomy" id="452529"/>
    <lineage>
        <taxon>Bacteria</taxon>
        <taxon>Bacillati</taxon>
        <taxon>Actinomycetota</taxon>
        <taxon>Actinomycetes</taxon>
        <taxon>Kitasatosporales</taxon>
        <taxon>Streptomycetaceae</taxon>
        <taxon>Streptomyces</taxon>
    </lineage>
</organism>